<dbReference type="AlphaFoldDB" id="A0A1M7F688"/>
<dbReference type="EMBL" id="FRCB01000004">
    <property type="protein sequence ID" value="SHL99187.1"/>
    <property type="molecule type" value="Genomic_DNA"/>
</dbReference>
<proteinExistence type="predicted"/>
<name>A0A1M7F688_9RHOB</name>
<gene>
    <name evidence="1" type="ORF">SAMN05443432_10452</name>
</gene>
<protein>
    <submittedName>
        <fullName evidence="1">Uncharacterized protein</fullName>
    </submittedName>
</protein>
<organism evidence="1 2">
    <name type="scientific">Roseovarius litoreus</name>
    <dbReference type="NCBI Taxonomy" id="1155722"/>
    <lineage>
        <taxon>Bacteria</taxon>
        <taxon>Pseudomonadati</taxon>
        <taxon>Pseudomonadota</taxon>
        <taxon>Alphaproteobacteria</taxon>
        <taxon>Rhodobacterales</taxon>
        <taxon>Roseobacteraceae</taxon>
        <taxon>Roseovarius</taxon>
    </lineage>
</organism>
<sequence length="228" mass="24782">MQQEARAARGCPRWRDRRGAALRMIGAVQGRGRRGKARRVKATFGVAGDIVGAREIGFAARLQPRDPPPAKCVRGRIAIMQVTQEEIRPQLPWQAEGEHPDRGEPHARVIVQIARLDQFMRPVIEAVDAGLSVAGIRPALSQTGFDPAAVECRGKPLAIGGPDGGAHFQPAFPVAAPEHFLNEFFGRLWRVAGEHGAQNLVLGQEAVAQVGRQGRDMHMPARTQIIIA</sequence>
<accession>A0A1M7F688</accession>
<dbReference type="Proteomes" id="UP000322545">
    <property type="component" value="Unassembled WGS sequence"/>
</dbReference>
<keyword evidence="2" id="KW-1185">Reference proteome</keyword>
<evidence type="ECO:0000313" key="1">
    <source>
        <dbReference type="EMBL" id="SHL99187.1"/>
    </source>
</evidence>
<reference evidence="1 2" key="1">
    <citation type="submission" date="2016-11" db="EMBL/GenBank/DDBJ databases">
        <authorList>
            <person name="Varghese N."/>
            <person name="Submissions S."/>
        </authorList>
    </citation>
    <scope>NUCLEOTIDE SEQUENCE [LARGE SCALE GENOMIC DNA]</scope>
    <source>
        <strain evidence="1 2">DSM 28249</strain>
    </source>
</reference>
<evidence type="ECO:0000313" key="2">
    <source>
        <dbReference type="Proteomes" id="UP000322545"/>
    </source>
</evidence>